<feature type="transmembrane region" description="Helical" evidence="4">
    <location>
        <begin position="205"/>
        <end position="223"/>
    </location>
</feature>
<keyword evidence="4" id="KW-0812">Transmembrane</keyword>
<evidence type="ECO:0000313" key="7">
    <source>
        <dbReference type="Proteomes" id="UP000184462"/>
    </source>
</evidence>
<dbReference type="GO" id="GO:0005524">
    <property type="term" value="F:ATP binding"/>
    <property type="evidence" value="ECO:0007669"/>
    <property type="project" value="UniProtKB-KW"/>
</dbReference>
<gene>
    <name evidence="6" type="ORF">SAMN05444278_11051</name>
</gene>
<dbReference type="GO" id="GO:0140664">
    <property type="term" value="F:ATP-dependent DNA damage sensor activity"/>
    <property type="evidence" value="ECO:0007669"/>
    <property type="project" value="InterPro"/>
</dbReference>
<dbReference type="SMART" id="SM00534">
    <property type="entry name" value="MUTSac"/>
    <property type="match status" value="1"/>
</dbReference>
<dbReference type="PANTHER" id="PTHR11361:SF99">
    <property type="entry name" value="DNA MISMATCH REPAIR PROTEIN"/>
    <property type="match status" value="1"/>
</dbReference>
<evidence type="ECO:0000256" key="3">
    <source>
        <dbReference type="ARBA" id="ARBA00023125"/>
    </source>
</evidence>
<keyword evidence="4" id="KW-1133">Transmembrane helix</keyword>
<sequence length="586" mass="66895">MNIYKNHINQHLKTQRHLNKKLLQSSLIRIAVFLLTIAALFWFWGEVKFMVATLLLSIIAFVVLVSRHQNIKHKKTIVKRLITINENELKALNGDVSMFKNGEVYKDDQHVFSADLDMFGDRSFFQFINRTATNEGESKLADLILSNDYCDISEKQAAIKDLAKKIEFRQQFTAEADAVQQEVSNHAIVNFFKNHTAFIPKLMRWLPNVFAVLSILVTAAYFLDYIKLSQFGLWALIGLVITGLYVKKVSAFSSQINQIQTYFANQQNVVHLIENESFNADLLKHFQSNVASEQQNVSDLIGQFNKMVDGFEQRNNMLLGVVLNAFLLWDLRYGYKLEGWIKSHGYKVEQWLTSISNFDAYNSLANFAYNHPHYTYPQLTETGHTILKSKDAVHPLIPKNEAVTNSFELHNHHFWIVTGANMAGKSTFLRTVGLQIVMSNLGLPVSASHAIYKPIPVITSMRTADSLQDESSYFYAELSRLKFIIDTIKDQAYFIILDEILKGTNSKDKAEGSQKFIQKLNQTSSVGIIATHDISLCDLAEENTSLFNYHFDAEILDDELNFDYQLKPGVCQNMNASFLMKKMAIT</sequence>
<feature type="domain" description="DNA mismatch repair proteins mutS family" evidence="5">
    <location>
        <begin position="412"/>
        <end position="584"/>
    </location>
</feature>
<dbReference type="PANTHER" id="PTHR11361">
    <property type="entry name" value="DNA MISMATCH REPAIR PROTEIN MUTS FAMILY MEMBER"/>
    <property type="match status" value="1"/>
</dbReference>
<proteinExistence type="predicted"/>
<keyword evidence="3" id="KW-0238">DNA-binding</keyword>
<dbReference type="GO" id="GO:0006298">
    <property type="term" value="P:mismatch repair"/>
    <property type="evidence" value="ECO:0007669"/>
    <property type="project" value="InterPro"/>
</dbReference>
<dbReference type="InterPro" id="IPR045076">
    <property type="entry name" value="MutS"/>
</dbReference>
<name>A0A1M4XT41_9FLAO</name>
<evidence type="ECO:0000313" key="6">
    <source>
        <dbReference type="EMBL" id="SHE96526.1"/>
    </source>
</evidence>
<dbReference type="RefSeq" id="WP_073193592.1">
    <property type="nucleotide sequence ID" value="NZ_FQTW01000010.1"/>
</dbReference>
<feature type="transmembrane region" description="Helical" evidence="4">
    <location>
        <begin position="49"/>
        <end position="66"/>
    </location>
</feature>
<organism evidence="6 7">
    <name type="scientific">Psychroflexus salarius</name>
    <dbReference type="NCBI Taxonomy" id="1155689"/>
    <lineage>
        <taxon>Bacteria</taxon>
        <taxon>Pseudomonadati</taxon>
        <taxon>Bacteroidota</taxon>
        <taxon>Flavobacteriia</taxon>
        <taxon>Flavobacteriales</taxon>
        <taxon>Flavobacteriaceae</taxon>
        <taxon>Psychroflexus</taxon>
    </lineage>
</organism>
<reference evidence="6 7" key="1">
    <citation type="submission" date="2016-11" db="EMBL/GenBank/DDBJ databases">
        <authorList>
            <person name="Jaros S."/>
            <person name="Januszkiewicz K."/>
            <person name="Wedrychowicz H."/>
        </authorList>
    </citation>
    <scope>NUCLEOTIDE SEQUENCE [LARGE SCALE GENOMIC DNA]</scope>
    <source>
        <strain evidence="6 7">DSM 25661</strain>
    </source>
</reference>
<dbReference type="STRING" id="1155689.SAMN05444278_11051"/>
<dbReference type="OrthoDB" id="9802448at2"/>
<dbReference type="GO" id="GO:0005829">
    <property type="term" value="C:cytosol"/>
    <property type="evidence" value="ECO:0007669"/>
    <property type="project" value="TreeGrafter"/>
</dbReference>
<dbReference type="Proteomes" id="UP000184462">
    <property type="component" value="Unassembled WGS sequence"/>
</dbReference>
<evidence type="ECO:0000256" key="4">
    <source>
        <dbReference type="SAM" id="Phobius"/>
    </source>
</evidence>
<dbReference type="SUPFAM" id="SSF52540">
    <property type="entry name" value="P-loop containing nucleoside triphosphate hydrolases"/>
    <property type="match status" value="1"/>
</dbReference>
<keyword evidence="1" id="KW-0547">Nucleotide-binding</keyword>
<keyword evidence="2" id="KW-0067">ATP-binding</keyword>
<keyword evidence="7" id="KW-1185">Reference proteome</keyword>
<accession>A0A1M4XT41</accession>
<dbReference type="InterPro" id="IPR000432">
    <property type="entry name" value="DNA_mismatch_repair_MutS_C"/>
</dbReference>
<feature type="transmembrane region" description="Helical" evidence="4">
    <location>
        <begin position="229"/>
        <end position="246"/>
    </location>
</feature>
<dbReference type="GO" id="GO:0030983">
    <property type="term" value="F:mismatched DNA binding"/>
    <property type="evidence" value="ECO:0007669"/>
    <property type="project" value="InterPro"/>
</dbReference>
<dbReference type="InterPro" id="IPR027417">
    <property type="entry name" value="P-loop_NTPase"/>
</dbReference>
<keyword evidence="4" id="KW-0472">Membrane</keyword>
<evidence type="ECO:0000256" key="2">
    <source>
        <dbReference type="ARBA" id="ARBA00022840"/>
    </source>
</evidence>
<protein>
    <submittedName>
        <fullName evidence="6">MutS domain V</fullName>
    </submittedName>
</protein>
<dbReference type="EMBL" id="FQTW01000010">
    <property type="protein sequence ID" value="SHE96526.1"/>
    <property type="molecule type" value="Genomic_DNA"/>
</dbReference>
<dbReference type="Pfam" id="PF00488">
    <property type="entry name" value="MutS_V"/>
    <property type="match status" value="1"/>
</dbReference>
<evidence type="ECO:0000256" key="1">
    <source>
        <dbReference type="ARBA" id="ARBA00022741"/>
    </source>
</evidence>
<dbReference type="AlphaFoldDB" id="A0A1M4XT41"/>
<evidence type="ECO:0000259" key="5">
    <source>
        <dbReference type="SMART" id="SM00534"/>
    </source>
</evidence>
<dbReference type="Gene3D" id="3.40.50.300">
    <property type="entry name" value="P-loop containing nucleotide triphosphate hydrolases"/>
    <property type="match status" value="1"/>
</dbReference>
<feature type="transmembrane region" description="Helical" evidence="4">
    <location>
        <begin position="21"/>
        <end position="43"/>
    </location>
</feature>